<dbReference type="GO" id="GO:0031179">
    <property type="term" value="P:peptide modification"/>
    <property type="evidence" value="ECO:0007669"/>
    <property type="project" value="InterPro"/>
</dbReference>
<dbReference type="PRINTS" id="PR01955">
    <property type="entry name" value="LANCFRANKIA"/>
</dbReference>
<dbReference type="PANTHER" id="PTHR12736">
    <property type="entry name" value="LANC-LIKE PROTEIN"/>
    <property type="match status" value="1"/>
</dbReference>
<dbReference type="PANTHER" id="PTHR12736:SF7">
    <property type="entry name" value="LANC-LIKE PROTEIN 3"/>
    <property type="match status" value="1"/>
</dbReference>
<evidence type="ECO:0000313" key="3">
    <source>
        <dbReference type="Proteomes" id="UP000438196"/>
    </source>
</evidence>
<dbReference type="AlphaFoldDB" id="A0A6I3WE88"/>
<dbReference type="InterPro" id="IPR040871">
    <property type="entry name" value="HopA1"/>
</dbReference>
<dbReference type="OrthoDB" id="9148343at2"/>
<dbReference type="GO" id="GO:0005886">
    <property type="term" value="C:plasma membrane"/>
    <property type="evidence" value="ECO:0007669"/>
    <property type="project" value="TreeGrafter"/>
</dbReference>
<dbReference type="GO" id="GO:0005975">
    <property type="term" value="P:carbohydrate metabolic process"/>
    <property type="evidence" value="ECO:0007669"/>
    <property type="project" value="InterPro"/>
</dbReference>
<feature type="binding site" evidence="1">
    <location>
        <position position="619"/>
    </location>
    <ligand>
        <name>Zn(2+)</name>
        <dbReference type="ChEBI" id="CHEBI:29105"/>
    </ligand>
</feature>
<dbReference type="SUPFAM" id="SSF158745">
    <property type="entry name" value="LanC-like"/>
    <property type="match status" value="1"/>
</dbReference>
<keyword evidence="1" id="KW-0862">Zinc</keyword>
<evidence type="ECO:0000313" key="2">
    <source>
        <dbReference type="EMBL" id="MUF06471.1"/>
    </source>
</evidence>
<gene>
    <name evidence="2" type="ORF">GNF76_19125</name>
</gene>
<comment type="caution">
    <text evidence="2">The sequence shown here is derived from an EMBL/GenBank/DDBJ whole genome shotgun (WGS) entry which is preliminary data.</text>
</comment>
<evidence type="ECO:0008006" key="4">
    <source>
        <dbReference type="Google" id="ProtNLM"/>
    </source>
</evidence>
<dbReference type="PRINTS" id="PR01950">
    <property type="entry name" value="LANCSUPER"/>
</dbReference>
<dbReference type="InterPro" id="IPR007822">
    <property type="entry name" value="LANC-like"/>
</dbReference>
<protein>
    <recommendedName>
        <fullName evidence="4">Type 2 lantipeptide synthetase LanM</fullName>
    </recommendedName>
</protein>
<dbReference type="Proteomes" id="UP000438196">
    <property type="component" value="Unassembled WGS sequence"/>
</dbReference>
<sequence length="773" mass="83701">MAGGCMSALSDAPQAWWLCLRTALETLHCDAEGTLSMDGRRFPRAALALSAGAGGYHDDPRITRLQDYLYRHYYAGLVRDESPQPVWYPTPAASRQSGPWRVLEQLGDGALAVQRGTVACRVEPGEYLFEGVPARAIRGHQVSLQRAAWTTQLDPAFVYLFGHAPADACNDDCLVRYYLAPAPAQLGEVVQTLSHALDQACLPYLLKYPSDSTEWLRHDAVVLYVAARQAHQVHRLLGRYSQWLRQRLRGPVPLWAQPLQPGLGFAQDPADGRSFGESRCRALALGLLDATTAPDAIEAIERRFEEQGIDWQQPHLEEDPEDRFGLRQLRFAGGREVPAAITKPLSDCLQEAVRIGHSLCAEALWLGDRCTWITDDADDAGGALTAFARSMNASLYDGTLGVAAFLTLLAEQSAEPAFVDTAAGALRHALSQPTAHLLSLYEGRVGTVTQGLWLARRLGNSSLMEDYVHAADGLLQRLALLPQDDQPVDLMHGLAGAIIGLLGLARQAPTLADQSLSTAEVLGRRLLRQARRTACGWHWPEHEGRLGLCGLSHGNAGIALAFAQLARQSSDTCWSEAVEQAVAYEAHWFLPEQGNWPYLFAEDAQRLDDRPTHCGMAWCHGAPGIALSRLALWQLTGETKHRDVARRALQSIETDLRGDVSQAGSSYTLCHGPAGNADILLAGADVLGEPTWAECARQVAQRGLVEEGGQWRSGLGVAQGHSLGLMLGVAGTGYFLLRCAVGTSVPGLLLPYGVGAINTVASDAASRFRSAVP</sequence>
<dbReference type="Pfam" id="PF17914">
    <property type="entry name" value="HopA1"/>
    <property type="match status" value="1"/>
</dbReference>
<dbReference type="EMBL" id="WNNK01000016">
    <property type="protein sequence ID" value="MUF06471.1"/>
    <property type="molecule type" value="Genomic_DNA"/>
</dbReference>
<keyword evidence="3" id="KW-1185">Reference proteome</keyword>
<organism evidence="2 3">
    <name type="scientific">Pseudomonas spelaei</name>
    <dbReference type="NCBI Taxonomy" id="1055469"/>
    <lineage>
        <taxon>Bacteria</taxon>
        <taxon>Pseudomonadati</taxon>
        <taxon>Pseudomonadota</taxon>
        <taxon>Gammaproteobacteria</taxon>
        <taxon>Pseudomonadales</taxon>
        <taxon>Pseudomonadaceae</taxon>
        <taxon>Pseudomonas</taxon>
    </lineage>
</organism>
<name>A0A6I3WE88_9PSED</name>
<accession>A0A6I3WE88</accession>
<dbReference type="SMART" id="SM01260">
    <property type="entry name" value="LANC_like"/>
    <property type="match status" value="1"/>
</dbReference>
<dbReference type="Gene3D" id="1.50.10.10">
    <property type="match status" value="1"/>
</dbReference>
<dbReference type="GO" id="GO:0046872">
    <property type="term" value="F:metal ion binding"/>
    <property type="evidence" value="ECO:0007669"/>
    <property type="project" value="UniProtKB-KW"/>
</dbReference>
<feature type="binding site" evidence="1">
    <location>
        <position position="670"/>
    </location>
    <ligand>
        <name>Zn(2+)</name>
        <dbReference type="ChEBI" id="CHEBI:29105"/>
    </ligand>
</feature>
<dbReference type="InterPro" id="IPR012341">
    <property type="entry name" value="6hp_glycosidase-like_sf"/>
</dbReference>
<dbReference type="Pfam" id="PF05147">
    <property type="entry name" value="LANC_like"/>
    <property type="match status" value="1"/>
</dbReference>
<keyword evidence="1" id="KW-0479">Metal-binding</keyword>
<proteinExistence type="predicted"/>
<feature type="binding site" evidence="1">
    <location>
        <position position="671"/>
    </location>
    <ligand>
        <name>Zn(2+)</name>
        <dbReference type="ChEBI" id="CHEBI:29105"/>
    </ligand>
</feature>
<evidence type="ECO:0000256" key="1">
    <source>
        <dbReference type="PIRSR" id="PIRSR607822-1"/>
    </source>
</evidence>
<reference evidence="2 3" key="1">
    <citation type="submission" date="2019-11" db="EMBL/GenBank/DDBJ databases">
        <title>Pseudomonas karstica sp. nov. and Pseudomonas spelaei sp. nov. from karst caves.</title>
        <authorList>
            <person name="Zeman M."/>
        </authorList>
    </citation>
    <scope>NUCLEOTIDE SEQUENCE [LARGE SCALE GENOMIC DNA]</scope>
    <source>
        <strain evidence="2 3">CCM 7893</strain>
    </source>
</reference>